<dbReference type="InterPro" id="IPR036388">
    <property type="entry name" value="WH-like_DNA-bd_sf"/>
</dbReference>
<dbReference type="AlphaFoldDB" id="A0A940NPP1"/>
<evidence type="ECO:0000256" key="4">
    <source>
        <dbReference type="ARBA" id="ARBA00023163"/>
    </source>
</evidence>
<dbReference type="GO" id="GO:0006352">
    <property type="term" value="P:DNA-templated transcription initiation"/>
    <property type="evidence" value="ECO:0007669"/>
    <property type="project" value="InterPro"/>
</dbReference>
<dbReference type="InterPro" id="IPR013249">
    <property type="entry name" value="RNA_pol_sigma70_r4_t2"/>
</dbReference>
<gene>
    <name evidence="7" type="ORF">J5Y03_12680</name>
</gene>
<dbReference type="InterPro" id="IPR007627">
    <property type="entry name" value="RNA_pol_sigma70_r2"/>
</dbReference>
<keyword evidence="2" id="KW-0805">Transcription regulation</keyword>
<dbReference type="Gene3D" id="1.10.1740.10">
    <property type="match status" value="1"/>
</dbReference>
<dbReference type="SUPFAM" id="SSF88946">
    <property type="entry name" value="Sigma2 domain of RNA polymerase sigma factors"/>
    <property type="match status" value="1"/>
</dbReference>
<accession>A0A940NPP1</accession>
<evidence type="ECO:0000256" key="2">
    <source>
        <dbReference type="ARBA" id="ARBA00023015"/>
    </source>
</evidence>
<evidence type="ECO:0000313" key="7">
    <source>
        <dbReference type="EMBL" id="MBP0726029.1"/>
    </source>
</evidence>
<dbReference type="Pfam" id="PF04542">
    <property type="entry name" value="Sigma70_r2"/>
    <property type="match status" value="1"/>
</dbReference>
<dbReference type="InterPro" id="IPR013324">
    <property type="entry name" value="RNA_pol_sigma_r3/r4-like"/>
</dbReference>
<keyword evidence="8" id="KW-1185">Reference proteome</keyword>
<comment type="caution">
    <text evidence="7">The sequence shown here is derived from an EMBL/GenBank/DDBJ whole genome shotgun (WGS) entry which is preliminary data.</text>
</comment>
<dbReference type="CDD" id="cd06171">
    <property type="entry name" value="Sigma70_r4"/>
    <property type="match status" value="1"/>
</dbReference>
<reference evidence="7" key="1">
    <citation type="submission" date="2021-04" db="EMBL/GenBank/DDBJ databases">
        <title>Genome seq and assembly of Bacillus sp.</title>
        <authorList>
            <person name="Chhetri G."/>
        </authorList>
    </citation>
    <scope>NUCLEOTIDE SEQUENCE</scope>
    <source>
        <strain evidence="7">RG28</strain>
    </source>
</reference>
<name>A0A940NPP1_9BACI</name>
<feature type="domain" description="RNA polymerase sigma-70 region 2" evidence="5">
    <location>
        <begin position="23"/>
        <end position="89"/>
    </location>
</feature>
<dbReference type="InterPro" id="IPR013325">
    <property type="entry name" value="RNA_pol_sigma_r2"/>
</dbReference>
<dbReference type="InterPro" id="IPR014284">
    <property type="entry name" value="RNA_pol_sigma-70_dom"/>
</dbReference>
<evidence type="ECO:0000256" key="1">
    <source>
        <dbReference type="ARBA" id="ARBA00010641"/>
    </source>
</evidence>
<evidence type="ECO:0000259" key="5">
    <source>
        <dbReference type="Pfam" id="PF04542"/>
    </source>
</evidence>
<feature type="domain" description="RNA polymerase sigma factor 70 region 4 type 2" evidence="6">
    <location>
        <begin position="122"/>
        <end position="172"/>
    </location>
</feature>
<dbReference type="PANTHER" id="PTHR43133">
    <property type="entry name" value="RNA POLYMERASE ECF-TYPE SIGMA FACTO"/>
    <property type="match status" value="1"/>
</dbReference>
<dbReference type="InterPro" id="IPR039425">
    <property type="entry name" value="RNA_pol_sigma-70-like"/>
</dbReference>
<proteinExistence type="inferred from homology"/>
<keyword evidence="3" id="KW-0731">Sigma factor</keyword>
<keyword evidence="4" id="KW-0804">Transcription</keyword>
<sequence>MDHTQELIIQCRSGDKQAFGQLVTPFIQKAYAIAFSILKSKESAEDAVQNSLLESYKNIMAGKEFRSFQNWFFSLVTSRSLDIVRRSSKERTNSEYVDTIDTVDQTSLPLEVIIEKEEKLGLLEKILALPDMDRVLIILYYYQDLSIREISLLVNLTEGAVKTKLFRARNKLHSLYKSNVLPFKKVGEIK</sequence>
<dbReference type="Pfam" id="PF08281">
    <property type="entry name" value="Sigma70_r4_2"/>
    <property type="match status" value="1"/>
</dbReference>
<evidence type="ECO:0000256" key="3">
    <source>
        <dbReference type="ARBA" id="ARBA00023082"/>
    </source>
</evidence>
<dbReference type="GO" id="GO:0003677">
    <property type="term" value="F:DNA binding"/>
    <property type="evidence" value="ECO:0007669"/>
    <property type="project" value="InterPro"/>
</dbReference>
<dbReference type="NCBIfam" id="TIGR02937">
    <property type="entry name" value="sigma70-ECF"/>
    <property type="match status" value="1"/>
</dbReference>
<evidence type="ECO:0000313" key="8">
    <source>
        <dbReference type="Proteomes" id="UP000682134"/>
    </source>
</evidence>
<organism evidence="7 8">
    <name type="scientific">Gottfriedia endophytica</name>
    <dbReference type="NCBI Taxonomy" id="2820819"/>
    <lineage>
        <taxon>Bacteria</taxon>
        <taxon>Bacillati</taxon>
        <taxon>Bacillota</taxon>
        <taxon>Bacilli</taxon>
        <taxon>Bacillales</taxon>
        <taxon>Bacillaceae</taxon>
        <taxon>Gottfriedia</taxon>
    </lineage>
</organism>
<evidence type="ECO:0000259" key="6">
    <source>
        <dbReference type="Pfam" id="PF08281"/>
    </source>
</evidence>
<protein>
    <submittedName>
        <fullName evidence="7">RNA polymerase sigma factor</fullName>
    </submittedName>
</protein>
<dbReference type="GO" id="GO:0016987">
    <property type="term" value="F:sigma factor activity"/>
    <property type="evidence" value="ECO:0007669"/>
    <property type="project" value="UniProtKB-KW"/>
</dbReference>
<dbReference type="Gene3D" id="1.10.10.10">
    <property type="entry name" value="Winged helix-like DNA-binding domain superfamily/Winged helix DNA-binding domain"/>
    <property type="match status" value="1"/>
</dbReference>
<dbReference type="RefSeq" id="WP_209406222.1">
    <property type="nucleotide sequence ID" value="NZ_JAGIYQ010000008.1"/>
</dbReference>
<dbReference type="PANTHER" id="PTHR43133:SF51">
    <property type="entry name" value="RNA POLYMERASE SIGMA FACTOR"/>
    <property type="match status" value="1"/>
</dbReference>
<dbReference type="EMBL" id="JAGIYQ010000008">
    <property type="protein sequence ID" value="MBP0726029.1"/>
    <property type="molecule type" value="Genomic_DNA"/>
</dbReference>
<dbReference type="Proteomes" id="UP000682134">
    <property type="component" value="Unassembled WGS sequence"/>
</dbReference>
<comment type="similarity">
    <text evidence="1">Belongs to the sigma-70 factor family. ECF subfamily.</text>
</comment>
<dbReference type="SUPFAM" id="SSF88659">
    <property type="entry name" value="Sigma3 and sigma4 domains of RNA polymerase sigma factors"/>
    <property type="match status" value="1"/>
</dbReference>